<organism evidence="2 4">
    <name type="scientific">Collimonas pratensis</name>
    <dbReference type="NCBI Taxonomy" id="279113"/>
    <lineage>
        <taxon>Bacteria</taxon>
        <taxon>Pseudomonadati</taxon>
        <taxon>Pseudomonadota</taxon>
        <taxon>Betaproteobacteria</taxon>
        <taxon>Burkholderiales</taxon>
        <taxon>Oxalobacteraceae</taxon>
        <taxon>Collimonas</taxon>
    </lineage>
</organism>
<proteinExistence type="predicted"/>
<dbReference type="Pfam" id="PF13340">
    <property type="entry name" value="DUF4096"/>
    <property type="match status" value="1"/>
</dbReference>
<dbReference type="EMBL" id="CP013234">
    <property type="protein sequence ID" value="AMP04283.1"/>
    <property type="molecule type" value="Genomic_DNA"/>
</dbReference>
<evidence type="ECO:0000259" key="1">
    <source>
        <dbReference type="Pfam" id="PF13340"/>
    </source>
</evidence>
<evidence type="ECO:0000313" key="2">
    <source>
        <dbReference type="EMBL" id="AMP04283.1"/>
    </source>
</evidence>
<dbReference type="PATRIC" id="fig|279113.10.peg.1937"/>
<reference evidence="4 5" key="1">
    <citation type="submission" date="2015-11" db="EMBL/GenBank/DDBJ databases">
        <title>Exploring the genomic traits of fungus-feeding bacterial genus Collimonas.</title>
        <authorList>
            <person name="Song C."/>
            <person name="Schmidt R."/>
            <person name="de Jager V."/>
            <person name="Krzyzanowska D."/>
            <person name="Jongedijk E."/>
            <person name="Cankar K."/>
            <person name="Beekwilder J."/>
            <person name="van Veen A."/>
            <person name="de Boer W."/>
            <person name="van Veen J.A."/>
            <person name="Garbeva P."/>
        </authorList>
    </citation>
    <scope>NUCLEOTIDE SEQUENCE [LARGE SCALE GENOMIC DNA]</scope>
    <source>
        <strain evidence="3 5">Ter291</strain>
        <strain evidence="2 4">Ter91</strain>
    </source>
</reference>
<dbReference type="EMBL" id="CP013236">
    <property type="protein sequence ID" value="AMP14203.1"/>
    <property type="molecule type" value="Genomic_DNA"/>
</dbReference>
<dbReference type="InterPro" id="IPR052909">
    <property type="entry name" value="Transposase_6_like"/>
</dbReference>
<protein>
    <recommendedName>
        <fullName evidence="1">Insertion element IS402-like domain-containing protein</fullName>
    </recommendedName>
</protein>
<dbReference type="InterPro" id="IPR025161">
    <property type="entry name" value="IS402-like_dom"/>
</dbReference>
<dbReference type="PANTHER" id="PTHR46637">
    <property type="entry name" value="TIS1421-TRANSPOSASE PROTEIN A"/>
    <property type="match status" value="1"/>
</dbReference>
<gene>
    <name evidence="3" type="ORF">CPter291_1937</name>
    <name evidence="2" type="ORF">CPter91_1910</name>
</gene>
<sequence length="149" mass="17369">MKLKDEQWEKLEPMLRGKEGDAGARGRDNRLFIDAVLWISGSRRLWRDLPLRFGKWNTAYMRFMRWNQSNLWHRLAENIKDDPRLQAAFDNIVDYGDEWTLRIKQRASRRVSREAYDAAAKQASVEAAPAGDDSTLHWLSLVNQTLPPG</sequence>
<evidence type="ECO:0000313" key="4">
    <source>
        <dbReference type="Proteomes" id="UP000074561"/>
    </source>
</evidence>
<dbReference type="AlphaFoldDB" id="A0A127QVY8"/>
<name>A0A127QVY8_9BURK</name>
<feature type="domain" description="Insertion element IS402-like" evidence="1">
    <location>
        <begin position="3"/>
        <end position="75"/>
    </location>
</feature>
<keyword evidence="5" id="KW-1185">Reference proteome</keyword>
<dbReference type="Proteomes" id="UP000074561">
    <property type="component" value="Chromosome"/>
</dbReference>
<evidence type="ECO:0000313" key="3">
    <source>
        <dbReference type="EMBL" id="AMP14203.1"/>
    </source>
</evidence>
<dbReference type="Proteomes" id="UP000074914">
    <property type="component" value="Chromosome"/>
</dbReference>
<dbReference type="PANTHER" id="PTHR46637:SF1">
    <property type="entry name" value="BLL5188 PROTEIN"/>
    <property type="match status" value="1"/>
</dbReference>
<evidence type="ECO:0000313" key="5">
    <source>
        <dbReference type="Proteomes" id="UP000074914"/>
    </source>
</evidence>
<dbReference type="KEGG" id="cpra:CPter91_1910"/>
<accession>A0A127QVY8</accession>